<feature type="domain" description="C2H2-type" evidence="3">
    <location>
        <begin position="134"/>
        <end position="161"/>
    </location>
</feature>
<proteinExistence type="predicted"/>
<dbReference type="GO" id="GO:0008270">
    <property type="term" value="F:zinc ion binding"/>
    <property type="evidence" value="ECO:0007669"/>
    <property type="project" value="UniProtKB-KW"/>
</dbReference>
<keyword evidence="1" id="KW-0479">Metal-binding</keyword>
<keyword evidence="1" id="KW-0862">Zinc</keyword>
<evidence type="ECO:0000256" key="1">
    <source>
        <dbReference type="PROSITE-ProRule" id="PRU00042"/>
    </source>
</evidence>
<accession>A0ABC8TKF6</accession>
<dbReference type="Proteomes" id="UP001642360">
    <property type="component" value="Unassembled WGS sequence"/>
</dbReference>
<evidence type="ECO:0000313" key="5">
    <source>
        <dbReference type="Proteomes" id="UP001642360"/>
    </source>
</evidence>
<dbReference type="InterPro" id="IPR036236">
    <property type="entry name" value="Znf_C2H2_sf"/>
</dbReference>
<feature type="compositionally biased region" description="Polar residues" evidence="2">
    <location>
        <begin position="269"/>
        <end position="280"/>
    </location>
</feature>
<dbReference type="InterPro" id="IPR013087">
    <property type="entry name" value="Znf_C2H2_type"/>
</dbReference>
<name>A0ABC8TKF6_9AQUA</name>
<dbReference type="InterPro" id="IPR044291">
    <property type="entry name" value="GIS/GIS2/ZFP8"/>
</dbReference>
<reference evidence="4 5" key="1">
    <citation type="submission" date="2024-02" db="EMBL/GenBank/DDBJ databases">
        <authorList>
            <person name="Vignale AGUSTIN F."/>
            <person name="Sosa J E."/>
            <person name="Modenutti C."/>
        </authorList>
    </citation>
    <scope>NUCLEOTIDE SEQUENCE [LARGE SCALE GENOMIC DNA]</scope>
</reference>
<dbReference type="EMBL" id="CAUOFW020005403">
    <property type="protein sequence ID" value="CAK9169942.1"/>
    <property type="molecule type" value="Genomic_DNA"/>
</dbReference>
<comment type="caution">
    <text evidence="4">The sequence shown here is derived from an EMBL/GenBank/DDBJ whole genome shotgun (WGS) entry which is preliminary data.</text>
</comment>
<keyword evidence="1" id="KW-0863">Zinc-finger</keyword>
<evidence type="ECO:0000259" key="3">
    <source>
        <dbReference type="PROSITE" id="PS50157"/>
    </source>
</evidence>
<gene>
    <name evidence="4" type="ORF">ILEXP_LOCUS39430</name>
</gene>
<evidence type="ECO:0000313" key="4">
    <source>
        <dbReference type="EMBL" id="CAK9169942.1"/>
    </source>
</evidence>
<dbReference type="SUPFAM" id="SSF57667">
    <property type="entry name" value="beta-beta-alpha zinc fingers"/>
    <property type="match status" value="1"/>
</dbReference>
<dbReference type="PROSITE" id="PS00028">
    <property type="entry name" value="ZINC_FINGER_C2H2_1"/>
    <property type="match status" value="1"/>
</dbReference>
<keyword evidence="5" id="KW-1185">Reference proteome</keyword>
<dbReference type="PANTHER" id="PTHR46547">
    <property type="entry name" value="ZINC FINGER PROTEIN GIS"/>
    <property type="match status" value="1"/>
</dbReference>
<feature type="region of interest" description="Disordered" evidence="2">
    <location>
        <begin position="261"/>
        <end position="285"/>
    </location>
</feature>
<sequence length="299" mass="33379">MGQLLVHVSDHPFLCPTTPPHYPLSYNPLSHYLPPLSSSSPPPPHLPANLRLKGIKLSLPFMEKTEKETHDFMNVESFSQLPFIRPAPVKEKGIRLFGKEFGGDNGITDESESVETNACEEVKENDNGESSRKFECHYCCRNFPTSQALGGHQNAHKRERQHAKRAHLQSAMVHGGFSDAHIYGYANYHRLASAAPTPAMAYHSWSNNSSTYPTNTTRFYGTNGSYSQPPINGSPLALWRIPTVQRSPTFSRDRTVHPFPVYVNDDSRPSTIGSSSSQSRYVCESKPSVQDKVSLDLHL</sequence>
<dbReference type="PANTHER" id="PTHR46547:SF7">
    <property type="entry name" value="ZINC FINGER PROTEIN GIS"/>
    <property type="match status" value="1"/>
</dbReference>
<protein>
    <recommendedName>
        <fullName evidence="3">C2H2-type domain-containing protein</fullName>
    </recommendedName>
</protein>
<organism evidence="4 5">
    <name type="scientific">Ilex paraguariensis</name>
    <name type="common">yerba mate</name>
    <dbReference type="NCBI Taxonomy" id="185542"/>
    <lineage>
        <taxon>Eukaryota</taxon>
        <taxon>Viridiplantae</taxon>
        <taxon>Streptophyta</taxon>
        <taxon>Embryophyta</taxon>
        <taxon>Tracheophyta</taxon>
        <taxon>Spermatophyta</taxon>
        <taxon>Magnoliopsida</taxon>
        <taxon>eudicotyledons</taxon>
        <taxon>Gunneridae</taxon>
        <taxon>Pentapetalae</taxon>
        <taxon>asterids</taxon>
        <taxon>campanulids</taxon>
        <taxon>Aquifoliales</taxon>
        <taxon>Aquifoliaceae</taxon>
        <taxon>Ilex</taxon>
    </lineage>
</organism>
<evidence type="ECO:0000256" key="2">
    <source>
        <dbReference type="SAM" id="MobiDB-lite"/>
    </source>
</evidence>
<dbReference type="AlphaFoldDB" id="A0ABC8TKF6"/>
<dbReference type="PROSITE" id="PS50157">
    <property type="entry name" value="ZINC_FINGER_C2H2_2"/>
    <property type="match status" value="1"/>
</dbReference>